<feature type="transmembrane region" description="Helical" evidence="7">
    <location>
        <begin position="124"/>
        <end position="144"/>
    </location>
</feature>
<dbReference type="PANTHER" id="PTHR30183">
    <property type="entry name" value="MOLYBDENUM TRANSPORT SYSTEM PERMEASE PROTEIN MODB"/>
    <property type="match status" value="1"/>
</dbReference>
<dbReference type="InterPro" id="IPR000515">
    <property type="entry name" value="MetI-like"/>
</dbReference>
<dbReference type="Proteomes" id="UP000199598">
    <property type="component" value="Unassembled WGS sequence"/>
</dbReference>
<feature type="transmembrane region" description="Helical" evidence="7">
    <location>
        <begin position="456"/>
        <end position="482"/>
    </location>
</feature>
<feature type="transmembrane region" description="Helical" evidence="7">
    <location>
        <begin position="381"/>
        <end position="402"/>
    </location>
</feature>
<feature type="transmembrane region" description="Helical" evidence="7">
    <location>
        <begin position="5"/>
        <end position="24"/>
    </location>
</feature>
<dbReference type="EMBL" id="FOSK01000012">
    <property type="protein sequence ID" value="SFK95259.1"/>
    <property type="molecule type" value="Genomic_DNA"/>
</dbReference>
<accession>A0A1I4DQN7</accession>
<keyword evidence="3" id="KW-1003">Cell membrane</keyword>
<keyword evidence="10" id="KW-1185">Reference proteome</keyword>
<keyword evidence="6 7" id="KW-0472">Membrane</keyword>
<evidence type="ECO:0000256" key="3">
    <source>
        <dbReference type="ARBA" id="ARBA00022475"/>
    </source>
</evidence>
<feature type="transmembrane region" description="Helical" evidence="7">
    <location>
        <begin position="259"/>
        <end position="281"/>
    </location>
</feature>
<feature type="transmembrane region" description="Helical" evidence="7">
    <location>
        <begin position="408"/>
        <end position="425"/>
    </location>
</feature>
<reference evidence="9 10" key="1">
    <citation type="submission" date="2016-10" db="EMBL/GenBank/DDBJ databases">
        <authorList>
            <person name="Varghese N."/>
            <person name="Submissions S."/>
        </authorList>
    </citation>
    <scope>NUCLEOTIDE SEQUENCE [LARGE SCALE GENOMIC DNA]</scope>
    <source>
        <strain evidence="9 10">DSM 16392</strain>
    </source>
</reference>
<dbReference type="CDD" id="cd06261">
    <property type="entry name" value="TM_PBP2"/>
    <property type="match status" value="2"/>
</dbReference>
<comment type="caution">
    <text evidence="9">The sequence shown here is derived from an EMBL/GenBank/DDBJ whole genome shotgun (WGS) entry which is preliminary data.</text>
</comment>
<evidence type="ECO:0000256" key="5">
    <source>
        <dbReference type="ARBA" id="ARBA00022989"/>
    </source>
</evidence>
<dbReference type="PROSITE" id="PS50928">
    <property type="entry name" value="ABC_TM1"/>
    <property type="match status" value="2"/>
</dbReference>
<dbReference type="Gene3D" id="1.10.3720.10">
    <property type="entry name" value="MetI-like"/>
    <property type="match status" value="2"/>
</dbReference>
<gene>
    <name evidence="9" type="ORF">SAMN04488518_112102</name>
</gene>
<evidence type="ECO:0000313" key="9">
    <source>
        <dbReference type="EMBL" id="SFK95259.1"/>
    </source>
</evidence>
<feature type="transmembrane region" description="Helical" evidence="7">
    <location>
        <begin position="556"/>
        <end position="576"/>
    </location>
</feature>
<feature type="transmembrane region" description="Helical" evidence="7">
    <location>
        <begin position="225"/>
        <end position="247"/>
    </location>
</feature>
<comment type="similarity">
    <text evidence="7">Belongs to the binding-protein-dependent transport system permease family.</text>
</comment>
<feature type="domain" description="ABC transmembrane type-1" evidence="8">
    <location>
        <begin position="221"/>
        <end position="426"/>
    </location>
</feature>
<evidence type="ECO:0000313" key="10">
    <source>
        <dbReference type="Proteomes" id="UP000199598"/>
    </source>
</evidence>
<evidence type="ECO:0000256" key="2">
    <source>
        <dbReference type="ARBA" id="ARBA00022448"/>
    </source>
</evidence>
<evidence type="ECO:0000256" key="4">
    <source>
        <dbReference type="ARBA" id="ARBA00022692"/>
    </source>
</evidence>
<feature type="transmembrane region" description="Helical" evidence="7">
    <location>
        <begin position="644"/>
        <end position="667"/>
    </location>
</feature>
<feature type="transmembrane region" description="Helical" evidence="7">
    <location>
        <begin position="687"/>
        <end position="712"/>
    </location>
</feature>
<sequence length="735" mass="79038">MRKTIALWLAAGIVGFCIFPWYSVESGFWSFSWLFSEFLSEDAAPALFQALLYGRWWFVPLALAFVGIGLSFALLKDERTRAKALVILSMTGLALLFAQGFAIGRVGPELFIDALNFGSAAAGQVGFGSGAMITAGALLFILTTSISGLGQGRGDAFIVGSIGLIIALVITFVFYPVSQILIRAFEASDGGIDIALFFTRFFSSDIWSLACLVGGKTCGPAWNSVFLAVLTGAGTTLLGLAFALVATKTAFPAKKLLRVLTIIPIITPPFVIGLALILMFGRAGVVTDVLHDVFDISKSRWLYGFSGIYLAQLLSFTPIAFLVLIGVVEGVSPSMEEASQTLNASQWQTFKNVTWPLMRPGLANAFLLGFIESIADFGNPLVLGGNFNVLSTEIYFAIVGAVADPSRAAVLAVVLLMLTLSAFVAQRLWLGKKSYATVTGKADSGQHSPLNSALKWTCYGFALPWAAFTAVVYSMIVFGSFVKLWGYDNTFTLDHYIRAFSVSFNNGIRWTGVAWDSYFTTLTISTIAAPLTAVVGLLTAYLLVRQKFAGKNLFEFSTMLSFAIPGTVIGVAYIMAFNTPPIELTGTSIILIIVFVFRNMPVGVRGGIAAMSQLDKSLDEASITLGANSFTTVRKVILPLMGPAILAALAYSFVRAITSVSAVIFLVSARHNMATSFIVGRVEHGEYGIAIAYSSVLIITMLVAILLLQVVIGQRKLRRQNRLQTSNKNNELASA</sequence>
<dbReference type="RefSeq" id="WP_167550324.1">
    <property type="nucleotide sequence ID" value="NZ_FOSK01000012.1"/>
</dbReference>
<feature type="transmembrane region" description="Helical" evidence="7">
    <location>
        <begin position="301"/>
        <end position="325"/>
    </location>
</feature>
<keyword evidence="4 7" id="KW-0812">Transmembrane</keyword>
<protein>
    <submittedName>
        <fullName evidence="9">Iron(III) transport system permease protein</fullName>
    </submittedName>
</protein>
<feature type="transmembrane region" description="Helical" evidence="7">
    <location>
        <begin position="582"/>
        <end position="601"/>
    </location>
</feature>
<organism evidence="9 10">
    <name type="scientific">Pseudovibrio ascidiaceicola</name>
    <dbReference type="NCBI Taxonomy" id="285279"/>
    <lineage>
        <taxon>Bacteria</taxon>
        <taxon>Pseudomonadati</taxon>
        <taxon>Pseudomonadota</taxon>
        <taxon>Alphaproteobacteria</taxon>
        <taxon>Hyphomicrobiales</taxon>
        <taxon>Stappiaceae</taxon>
        <taxon>Pseudovibrio</taxon>
    </lineage>
</organism>
<proteinExistence type="inferred from homology"/>
<feature type="transmembrane region" description="Helical" evidence="7">
    <location>
        <begin position="156"/>
        <end position="175"/>
    </location>
</feature>
<feature type="domain" description="ABC transmembrane type-1" evidence="8">
    <location>
        <begin position="518"/>
        <end position="708"/>
    </location>
</feature>
<keyword evidence="2 7" id="KW-0813">Transport</keyword>
<name>A0A1I4DQN7_9HYPH</name>
<dbReference type="PANTHER" id="PTHR30183:SF7">
    <property type="entry name" value="FERRIC TRANSPORT SYSTEM PERMEASE PROTEIN FBPB 1-RELATED"/>
    <property type="match status" value="1"/>
</dbReference>
<comment type="subcellular location">
    <subcellularLocation>
        <location evidence="1 7">Cell membrane</location>
        <topology evidence="1 7">Multi-pass membrane protein</topology>
    </subcellularLocation>
</comment>
<evidence type="ECO:0000259" key="8">
    <source>
        <dbReference type="PROSITE" id="PS50928"/>
    </source>
</evidence>
<dbReference type="Pfam" id="PF00528">
    <property type="entry name" value="BPD_transp_1"/>
    <property type="match status" value="2"/>
</dbReference>
<evidence type="ECO:0000256" key="6">
    <source>
        <dbReference type="ARBA" id="ARBA00023136"/>
    </source>
</evidence>
<feature type="transmembrane region" description="Helical" evidence="7">
    <location>
        <begin position="518"/>
        <end position="544"/>
    </location>
</feature>
<keyword evidence="5 7" id="KW-1133">Transmembrane helix</keyword>
<feature type="transmembrane region" description="Helical" evidence="7">
    <location>
        <begin position="56"/>
        <end position="75"/>
    </location>
</feature>
<feature type="transmembrane region" description="Helical" evidence="7">
    <location>
        <begin position="84"/>
        <end position="104"/>
    </location>
</feature>
<evidence type="ECO:0000256" key="7">
    <source>
        <dbReference type="RuleBase" id="RU363032"/>
    </source>
</evidence>
<dbReference type="SUPFAM" id="SSF161098">
    <property type="entry name" value="MetI-like"/>
    <property type="match status" value="2"/>
</dbReference>
<dbReference type="InterPro" id="IPR035906">
    <property type="entry name" value="MetI-like_sf"/>
</dbReference>
<evidence type="ECO:0000256" key="1">
    <source>
        <dbReference type="ARBA" id="ARBA00004651"/>
    </source>
</evidence>